<keyword evidence="2 6" id="KW-0378">Hydrolase</keyword>
<dbReference type="PRINTS" id="PR00740">
    <property type="entry name" value="GLHYDRLASE27"/>
</dbReference>
<dbReference type="Pfam" id="PF16499">
    <property type="entry name" value="Melibiase_2"/>
    <property type="match status" value="1"/>
</dbReference>
<proteinExistence type="inferred from homology"/>
<evidence type="ECO:0000256" key="2">
    <source>
        <dbReference type="ARBA" id="ARBA00022801"/>
    </source>
</evidence>
<dbReference type="PANTHER" id="PTHR11452">
    <property type="entry name" value="ALPHA-GALACTOSIDASE/ALPHA-N-ACETYLGALACTOSAMINIDASE"/>
    <property type="match status" value="1"/>
</dbReference>
<dbReference type="InterPro" id="IPR017853">
    <property type="entry name" value="GH"/>
</dbReference>
<comment type="similarity">
    <text evidence="1 6">Belongs to the glycosyl hydrolase 27 family.</text>
</comment>
<keyword evidence="9" id="KW-1185">Reference proteome</keyword>
<dbReference type="EC" id="3.2.1.-" evidence="6"/>
<accession>A0ABY7DPW4</accession>
<sequence>MGVDIISTYGSLSEKLFKQIADAMVSEGYHAAGYQYLSIDDCWMLPERGPDGRLTPDPQRFPSGMKSLADYIHSKGLRLGIYADMGLHTCKLYPGSKFYLQLDAQTFADWGVDMLKLDCCWAGGLGDLETGYEVMSLYLNKSTTLTKRPILYACSWPACSGHATKYKLVRDHCNMWRNYADLRDSWDYVYRAIDYYGNNTDGFQQIAGPGGWNDPDQVVVGNFGLSEDQERAQFGMWCMMASPIFMSNDPRHMRLSSHALLTNKNLIAINQDSLGVQAYRIRKANGLETWLKPLSGSCTAIAVLNNLNYGNTLKFSATLGQLGLNNTSGYHLTEAFENKDMGKYLPKDSLKLFVNPTGIAIVVVSPVGDTPAVEERSDN</sequence>
<keyword evidence="4" id="KW-0325">Glycoprotein</keyword>
<keyword evidence="5 6" id="KW-0326">Glycosidase</keyword>
<evidence type="ECO:0000259" key="7">
    <source>
        <dbReference type="Pfam" id="PF17450"/>
    </source>
</evidence>
<comment type="subunit">
    <text evidence="6">Homodimer.</text>
</comment>
<evidence type="ECO:0000313" key="8">
    <source>
        <dbReference type="EMBL" id="WAQ99444.1"/>
    </source>
</evidence>
<name>A0ABY7DPW4_MYAAR</name>
<dbReference type="PANTHER" id="PTHR11452:SF83">
    <property type="entry name" value="ALPHA-GALACTOSIDASE"/>
    <property type="match status" value="1"/>
</dbReference>
<dbReference type="InterPro" id="IPR002241">
    <property type="entry name" value="Glyco_hydro_27"/>
</dbReference>
<organism evidence="8 9">
    <name type="scientific">Mya arenaria</name>
    <name type="common">Soft-shell clam</name>
    <dbReference type="NCBI Taxonomy" id="6604"/>
    <lineage>
        <taxon>Eukaryota</taxon>
        <taxon>Metazoa</taxon>
        <taxon>Spiralia</taxon>
        <taxon>Lophotrochozoa</taxon>
        <taxon>Mollusca</taxon>
        <taxon>Bivalvia</taxon>
        <taxon>Autobranchia</taxon>
        <taxon>Heteroconchia</taxon>
        <taxon>Euheterodonta</taxon>
        <taxon>Imparidentia</taxon>
        <taxon>Neoheterodontei</taxon>
        <taxon>Myida</taxon>
        <taxon>Myoidea</taxon>
        <taxon>Myidae</taxon>
        <taxon>Mya</taxon>
    </lineage>
</organism>
<dbReference type="SUPFAM" id="SSF51445">
    <property type="entry name" value="(Trans)glycosidases"/>
    <property type="match status" value="1"/>
</dbReference>
<dbReference type="InterPro" id="IPR013785">
    <property type="entry name" value="Aldolase_TIM"/>
</dbReference>
<evidence type="ECO:0000313" key="9">
    <source>
        <dbReference type="Proteomes" id="UP001164746"/>
    </source>
</evidence>
<feature type="domain" description="Alpha galactosidase A C-terminal" evidence="7">
    <location>
        <begin position="275"/>
        <end position="358"/>
    </location>
</feature>
<dbReference type="InterPro" id="IPR035373">
    <property type="entry name" value="Melibiase/NAGA_C"/>
</dbReference>
<dbReference type="CDD" id="cd14792">
    <property type="entry name" value="GH27"/>
    <property type="match status" value="1"/>
</dbReference>
<dbReference type="Gene3D" id="3.20.20.70">
    <property type="entry name" value="Aldolase class I"/>
    <property type="match status" value="1"/>
</dbReference>
<gene>
    <name evidence="8" type="ORF">MAR_023817</name>
</gene>
<dbReference type="InterPro" id="IPR013780">
    <property type="entry name" value="Glyco_hydro_b"/>
</dbReference>
<protein>
    <recommendedName>
        <fullName evidence="6">Alpha-galactosidase</fullName>
        <ecNumber evidence="6">3.2.1.-</ecNumber>
    </recommendedName>
</protein>
<evidence type="ECO:0000256" key="4">
    <source>
        <dbReference type="ARBA" id="ARBA00023180"/>
    </source>
</evidence>
<evidence type="ECO:0000256" key="6">
    <source>
        <dbReference type="RuleBase" id="RU361168"/>
    </source>
</evidence>
<evidence type="ECO:0000256" key="1">
    <source>
        <dbReference type="ARBA" id="ARBA00009743"/>
    </source>
</evidence>
<dbReference type="Proteomes" id="UP001164746">
    <property type="component" value="Chromosome 3"/>
</dbReference>
<dbReference type="Pfam" id="PF17450">
    <property type="entry name" value="Melibiase_2_C"/>
    <property type="match status" value="1"/>
</dbReference>
<reference evidence="8" key="1">
    <citation type="submission" date="2022-11" db="EMBL/GenBank/DDBJ databases">
        <title>Centuries of genome instability and evolution in soft-shell clam transmissible cancer (bioRxiv).</title>
        <authorList>
            <person name="Hart S.F.M."/>
            <person name="Yonemitsu M.A."/>
            <person name="Giersch R.M."/>
            <person name="Beal B.F."/>
            <person name="Arriagada G."/>
            <person name="Davis B.W."/>
            <person name="Ostrander E.A."/>
            <person name="Goff S.P."/>
            <person name="Metzger M.J."/>
        </authorList>
    </citation>
    <scope>NUCLEOTIDE SEQUENCE</scope>
    <source>
        <strain evidence="8">MELC-2E11</strain>
        <tissue evidence="8">Siphon/mantle</tissue>
    </source>
</reference>
<dbReference type="SUPFAM" id="SSF51011">
    <property type="entry name" value="Glycosyl hydrolase domain"/>
    <property type="match status" value="1"/>
</dbReference>
<evidence type="ECO:0000256" key="5">
    <source>
        <dbReference type="ARBA" id="ARBA00023295"/>
    </source>
</evidence>
<evidence type="ECO:0000256" key="3">
    <source>
        <dbReference type="ARBA" id="ARBA00023157"/>
    </source>
</evidence>
<dbReference type="Gene3D" id="2.60.40.1180">
    <property type="entry name" value="Golgi alpha-mannosidase II"/>
    <property type="match status" value="1"/>
</dbReference>
<keyword evidence="3 6" id="KW-1015">Disulfide bond</keyword>
<dbReference type="EMBL" id="CP111014">
    <property type="protein sequence ID" value="WAQ99444.1"/>
    <property type="molecule type" value="Genomic_DNA"/>
</dbReference>